<gene>
    <name evidence="1" type="ORF">ABID08_000507</name>
</gene>
<dbReference type="RefSeq" id="WP_205919231.1">
    <property type="nucleotide sequence ID" value="NZ_CP071604.1"/>
</dbReference>
<dbReference type="EMBL" id="JBEPMY010000001">
    <property type="protein sequence ID" value="MET3753168.1"/>
    <property type="molecule type" value="Genomic_DNA"/>
</dbReference>
<dbReference type="GeneID" id="91149312"/>
<keyword evidence="2" id="KW-1185">Reference proteome</keyword>
<reference evidence="1 2" key="1">
    <citation type="submission" date="2024-06" db="EMBL/GenBank/DDBJ databases">
        <title>Genomic Encyclopedia of Type Strains, Phase IV (KMG-IV): sequencing the most valuable type-strain genomes for metagenomic binning, comparative biology and taxonomic classification.</title>
        <authorList>
            <person name="Goeker M."/>
        </authorList>
    </citation>
    <scope>NUCLEOTIDE SEQUENCE [LARGE SCALE GENOMIC DNA]</scope>
    <source>
        <strain evidence="1 2">DSM 29288</strain>
    </source>
</reference>
<name>A0ABV2M9M4_9HYPH</name>
<proteinExistence type="predicted"/>
<organism evidence="1 2">
    <name type="scientific">Rhizobium binae</name>
    <dbReference type="NCBI Taxonomy" id="1138190"/>
    <lineage>
        <taxon>Bacteria</taxon>
        <taxon>Pseudomonadati</taxon>
        <taxon>Pseudomonadota</taxon>
        <taxon>Alphaproteobacteria</taxon>
        <taxon>Hyphomicrobiales</taxon>
        <taxon>Rhizobiaceae</taxon>
        <taxon>Rhizobium/Agrobacterium group</taxon>
        <taxon>Rhizobium</taxon>
    </lineage>
</organism>
<protein>
    <submittedName>
        <fullName evidence="1">Uncharacterized protein</fullName>
    </submittedName>
</protein>
<evidence type="ECO:0000313" key="1">
    <source>
        <dbReference type="EMBL" id="MET3753168.1"/>
    </source>
</evidence>
<evidence type="ECO:0000313" key="2">
    <source>
        <dbReference type="Proteomes" id="UP001549077"/>
    </source>
</evidence>
<sequence>MQTVEYIPVDAFPRPALVMQRQPEQCENDIVDLFFIDIPAENIPLKRKNPASLSH</sequence>
<accession>A0ABV2M9M4</accession>
<comment type="caution">
    <text evidence="1">The sequence shown here is derived from an EMBL/GenBank/DDBJ whole genome shotgun (WGS) entry which is preliminary data.</text>
</comment>
<dbReference type="Proteomes" id="UP001549077">
    <property type="component" value="Unassembled WGS sequence"/>
</dbReference>